<dbReference type="EMBL" id="CP003620">
    <property type="protein sequence ID" value="AFZ11499.1"/>
    <property type="molecule type" value="Genomic_DNA"/>
</dbReference>
<dbReference type="Proteomes" id="UP000010472">
    <property type="component" value="Chromosome"/>
</dbReference>
<dbReference type="AlphaFoldDB" id="K9VVB0"/>
<dbReference type="KEGG" id="cep:Cri9333_0549"/>
<evidence type="ECO:0000313" key="1">
    <source>
        <dbReference type="EMBL" id="AFZ11499.1"/>
    </source>
</evidence>
<name>K9VVB0_9CYAN</name>
<protein>
    <submittedName>
        <fullName evidence="1">Uncharacterized protein</fullName>
    </submittedName>
</protein>
<keyword evidence="2" id="KW-1185">Reference proteome</keyword>
<dbReference type="HOGENOM" id="CLU_2080862_0_0_3"/>
<organism evidence="1 2">
    <name type="scientific">Crinalium epipsammum PCC 9333</name>
    <dbReference type="NCBI Taxonomy" id="1173022"/>
    <lineage>
        <taxon>Bacteria</taxon>
        <taxon>Bacillati</taxon>
        <taxon>Cyanobacteriota</taxon>
        <taxon>Cyanophyceae</taxon>
        <taxon>Gomontiellales</taxon>
        <taxon>Gomontiellaceae</taxon>
        <taxon>Crinalium</taxon>
    </lineage>
</organism>
<proteinExistence type="predicted"/>
<gene>
    <name evidence="1" type="ORF">Cri9333_0549</name>
</gene>
<evidence type="ECO:0000313" key="2">
    <source>
        <dbReference type="Proteomes" id="UP000010472"/>
    </source>
</evidence>
<accession>K9VVB0</accession>
<sequence length="117" mass="13138">MPGMGWKAVFYAGYPSPDRPGSSTERLLAIPVWGFLLEDAEPDIFHGNEVISLPIKSTGLIFIDNSLIPAENYWSKEDFLGYLPPGVPLEKFEDYQEIHINGMAANIFKSTQNDIEF</sequence>
<reference evidence="1 2" key="1">
    <citation type="submission" date="2012-06" db="EMBL/GenBank/DDBJ databases">
        <title>Finished chromosome of genome of Crinalium epipsammum PCC 9333.</title>
        <authorList>
            <consortium name="US DOE Joint Genome Institute"/>
            <person name="Gugger M."/>
            <person name="Coursin T."/>
            <person name="Rippka R."/>
            <person name="Tandeau De Marsac N."/>
            <person name="Huntemann M."/>
            <person name="Wei C.-L."/>
            <person name="Han J."/>
            <person name="Detter J.C."/>
            <person name="Han C."/>
            <person name="Tapia R."/>
            <person name="Davenport K."/>
            <person name="Daligault H."/>
            <person name="Erkkila T."/>
            <person name="Gu W."/>
            <person name="Munk A.C.C."/>
            <person name="Teshima H."/>
            <person name="Xu Y."/>
            <person name="Chain P."/>
            <person name="Chen A."/>
            <person name="Krypides N."/>
            <person name="Mavromatis K."/>
            <person name="Markowitz V."/>
            <person name="Szeto E."/>
            <person name="Ivanova N."/>
            <person name="Mikhailova N."/>
            <person name="Ovchinnikova G."/>
            <person name="Pagani I."/>
            <person name="Pati A."/>
            <person name="Goodwin L."/>
            <person name="Peters L."/>
            <person name="Pitluck S."/>
            <person name="Woyke T."/>
            <person name="Kerfeld C."/>
        </authorList>
    </citation>
    <scope>NUCLEOTIDE SEQUENCE [LARGE SCALE GENOMIC DNA]</scope>
    <source>
        <strain evidence="1 2">PCC 9333</strain>
    </source>
</reference>